<reference evidence="3" key="1">
    <citation type="submission" date="2023-07" db="EMBL/GenBank/DDBJ databases">
        <title>Two novel species in the genus Flavivirga.</title>
        <authorList>
            <person name="Kwon K."/>
        </authorList>
    </citation>
    <scope>NUCLEOTIDE SEQUENCE</scope>
    <source>
        <strain evidence="3">KCTC 52353</strain>
    </source>
</reference>
<dbReference type="Gene3D" id="3.10.620.30">
    <property type="match status" value="1"/>
</dbReference>
<feature type="domain" description="Transglutaminase-like" evidence="2">
    <location>
        <begin position="925"/>
        <end position="993"/>
    </location>
</feature>
<dbReference type="Pfam" id="PF01841">
    <property type="entry name" value="Transglut_core"/>
    <property type="match status" value="1"/>
</dbReference>
<dbReference type="RefSeq" id="WP_303278734.1">
    <property type="nucleotide sequence ID" value="NZ_JAUOEK010000140.1"/>
</dbReference>
<evidence type="ECO:0000259" key="2">
    <source>
        <dbReference type="SMART" id="SM00460"/>
    </source>
</evidence>
<organism evidence="3 4">
    <name type="scientific">Flavivirga aquimarina</name>
    <dbReference type="NCBI Taxonomy" id="2027862"/>
    <lineage>
        <taxon>Bacteria</taxon>
        <taxon>Pseudomonadati</taxon>
        <taxon>Bacteroidota</taxon>
        <taxon>Flavobacteriia</taxon>
        <taxon>Flavobacteriales</taxon>
        <taxon>Flavobacteriaceae</taxon>
        <taxon>Flavivirga</taxon>
    </lineage>
</organism>
<evidence type="ECO:0000313" key="3">
    <source>
        <dbReference type="EMBL" id="MDO5971033.1"/>
    </source>
</evidence>
<dbReference type="Pfam" id="PF12969">
    <property type="entry name" value="DUF3857"/>
    <property type="match status" value="1"/>
</dbReference>
<feature type="signal peptide" evidence="1">
    <location>
        <begin position="1"/>
        <end position="19"/>
    </location>
</feature>
<proteinExistence type="predicted"/>
<dbReference type="Gene3D" id="2.60.40.3140">
    <property type="match status" value="1"/>
</dbReference>
<protein>
    <submittedName>
        <fullName evidence="3">DUF3857 domain-containing protein</fullName>
    </submittedName>
</protein>
<dbReference type="InterPro" id="IPR038765">
    <property type="entry name" value="Papain-like_cys_pep_sf"/>
</dbReference>
<comment type="caution">
    <text evidence="3">The sequence shown here is derived from an EMBL/GenBank/DDBJ whole genome shotgun (WGS) entry which is preliminary data.</text>
</comment>
<dbReference type="SUPFAM" id="SSF48452">
    <property type="entry name" value="TPR-like"/>
    <property type="match status" value="1"/>
</dbReference>
<dbReference type="Gene3D" id="1.25.40.10">
    <property type="entry name" value="Tetratricopeptide repeat domain"/>
    <property type="match status" value="1"/>
</dbReference>
<keyword evidence="4" id="KW-1185">Reference proteome</keyword>
<name>A0ABT8WDA6_9FLAO</name>
<sequence>MMKKYILIILCFSFNLVLSQNQYDTFWNSLLNNDRASAKTTFKNLKTEDIKGLVINEILREENGQFVANESFINKFLSQKDFEYYLYALWNKTYFFDTYLATGLNEKNKRILKEVSKADLSNNTIKDAITYLNSIFVRHENDWKTYFELNNSIKVIKDWQFCGVFENLNKSGLDRNYEPEALAYSKNDFDAKSNGFVNWYKAKNTREAYQFFSNHDEFGAGVNYAQTFISTEKDRRITLRIGCGSAFKVWLNDVLLYENQEDVITELDAYKLNLTIPKGDNRLLIKLAESNSLSYFIAKATDTLGNEIEGLKYSADIKEYRKSTHTQIKPVFLTNEFEDYFKNKVEKFPNDFFYTYCLSNTYLRNSKYKEAKEVLQPFVDKYPKSSLVRKMLMTIYSKESDNNSYNELKKNLELDDPDYYLPMILKVVDYKGLSRMSMKELEAFLNKLRKTVNNEMLHLAADFVYNARKEDMSGVRKNLDDLTKLSKHNLSLRLRYIPLYSTLFKEDDKTISLLEDINEDFSDMSATLMLSRYYDKQNKKNKVIKLLSKDIDYLNNDNTYLLSLIKKLHAYQMYKESMPYIEMALHNFQYSFQILELKGDALVQQNKIDEAIKAYEYSLKFNSAKSSLRKKIKDLKNEPNVLDDFVIKDVYSYIEKNRKKIESNNYGYNILLDDCNIELYSEGGGKYRFTFVYEITSDSGVETFKEYDLGLSGSYYISKSEIVKSDKSVVPAEKSGSNLVFNGLSVGDIVHIDYESSFSSTGRFYKDFTDNFMFNSFHPTLKSSLNLIVPKKYKLHYKVVNGNLEPTISQIGNFDVYNWTVNNLDGLSQTERYMPNAYDVARYLHISTISDWNEISEWYSDLVRSSIEETTVVKNAFNEIFPEGFLQLTEDERAKVIYNYIKNNFTYSYVSFKQSGFVPQKPTKTIKTNLGDCKDFSTLFVTLANMAELKSNLVLILTSDNGQNNLVLPGTGFNHCIVKVKIDGKDQFLELTDKYLPYKSLPTSLRDATGLEIPFKSDSDKKYDLFKLNNINRDRGSLSNDVDVIVKSDKIKMKINTIFKGHLNSYYAEILSEPNLEVVKKSVFDDLNSQISEDFVLDKLYNAERVDNDKVIKYTSDITINKKANKIGPINILQLPKVSNPYTNDIISLENRKYPIEYIQYENLDEYSNTYNIFINEGLKFIEIPKSNKFTFKKHSYAITYSLIKDNHLRVTMHAETPSDNISVKDYNAFKSYVKSILEAEQEFIGYR</sequence>
<dbReference type="Proteomes" id="UP001176883">
    <property type="component" value="Unassembled WGS sequence"/>
</dbReference>
<dbReference type="SUPFAM" id="SSF54001">
    <property type="entry name" value="Cysteine proteinases"/>
    <property type="match status" value="1"/>
</dbReference>
<dbReference type="EMBL" id="JAUOEK010000140">
    <property type="protein sequence ID" value="MDO5971033.1"/>
    <property type="molecule type" value="Genomic_DNA"/>
</dbReference>
<evidence type="ECO:0000313" key="4">
    <source>
        <dbReference type="Proteomes" id="UP001176883"/>
    </source>
</evidence>
<dbReference type="InterPro" id="IPR002931">
    <property type="entry name" value="Transglutaminase-like"/>
</dbReference>
<dbReference type="SMART" id="SM00460">
    <property type="entry name" value="TGc"/>
    <property type="match status" value="1"/>
</dbReference>
<accession>A0ABT8WDA6</accession>
<dbReference type="InterPro" id="IPR011990">
    <property type="entry name" value="TPR-like_helical_dom_sf"/>
</dbReference>
<keyword evidence="1" id="KW-0732">Signal</keyword>
<feature type="chain" id="PRO_5045527290" evidence="1">
    <location>
        <begin position="20"/>
        <end position="1248"/>
    </location>
</feature>
<gene>
    <name evidence="3" type="ORF">Q4Q35_14590</name>
</gene>
<evidence type="ECO:0000256" key="1">
    <source>
        <dbReference type="SAM" id="SignalP"/>
    </source>
</evidence>
<dbReference type="InterPro" id="IPR024618">
    <property type="entry name" value="DUF3857"/>
</dbReference>